<name>A0A653CH64_CALMS</name>
<accession>A0A653CH64</accession>
<evidence type="ECO:0000313" key="4">
    <source>
        <dbReference type="Proteomes" id="UP000410492"/>
    </source>
</evidence>
<evidence type="ECO:0000256" key="2">
    <source>
        <dbReference type="SAM" id="MobiDB-lite"/>
    </source>
</evidence>
<feature type="compositionally biased region" description="Basic and acidic residues" evidence="2">
    <location>
        <begin position="142"/>
        <end position="166"/>
    </location>
</feature>
<feature type="compositionally biased region" description="Basic and acidic residues" evidence="2">
    <location>
        <begin position="200"/>
        <end position="213"/>
    </location>
</feature>
<proteinExistence type="predicted"/>
<sequence>MGVPQSKSPVERRNTMVRRSQRKSIYTVRAKLDRIYLDIKKFRGIEEDEEYEMILEQLDRLRYELSRKVKELQPQVRNFYQITMKRIDEAEEALEDQLEDNREFHKELKDRKGKVRQPPASRARRSRSRTLDDSEDDDDDYNDSREEERHHERNDEKTESKEEKEKRKAKIPSLTGFKRRFFKKKGDSDDEKAQSTTNGKETDSDTEDTRKESFISQSSPELNKTVEMKLVKILTPSTSEIDVHASPEQIRSPEEKRKSILKVGIPVMPENMVNEITKKSQRLSVHYKEEKEREAESALASKVSKIIKQLETTEYDIAGFVGKKNGKRYNRIKDKLKATLAELNQYQANEETTKDNIARAKTYVGSCLAFLDEKAAENQEESDNDVFLPGSNAGSRQMSPVMSPAQDFFRYSKTTAI</sequence>
<reference evidence="3 4" key="1">
    <citation type="submission" date="2019-01" db="EMBL/GenBank/DDBJ databases">
        <authorList>
            <person name="Sayadi A."/>
        </authorList>
    </citation>
    <scope>NUCLEOTIDE SEQUENCE [LARGE SCALE GENOMIC DNA]</scope>
</reference>
<dbReference type="OrthoDB" id="6735696at2759"/>
<feature type="compositionally biased region" description="Basic and acidic residues" evidence="2">
    <location>
        <begin position="184"/>
        <end position="193"/>
    </location>
</feature>
<feature type="region of interest" description="Disordered" evidence="2">
    <location>
        <begin position="107"/>
        <end position="222"/>
    </location>
</feature>
<keyword evidence="4" id="KW-1185">Reference proteome</keyword>
<evidence type="ECO:0000256" key="1">
    <source>
        <dbReference type="SAM" id="Coils"/>
    </source>
</evidence>
<feature type="coiled-coil region" evidence="1">
    <location>
        <begin position="329"/>
        <end position="356"/>
    </location>
</feature>
<organism evidence="3 4">
    <name type="scientific">Callosobruchus maculatus</name>
    <name type="common">Southern cowpea weevil</name>
    <name type="synonym">Pulse bruchid</name>
    <dbReference type="NCBI Taxonomy" id="64391"/>
    <lineage>
        <taxon>Eukaryota</taxon>
        <taxon>Metazoa</taxon>
        <taxon>Ecdysozoa</taxon>
        <taxon>Arthropoda</taxon>
        <taxon>Hexapoda</taxon>
        <taxon>Insecta</taxon>
        <taxon>Pterygota</taxon>
        <taxon>Neoptera</taxon>
        <taxon>Endopterygota</taxon>
        <taxon>Coleoptera</taxon>
        <taxon>Polyphaga</taxon>
        <taxon>Cucujiformia</taxon>
        <taxon>Chrysomeloidea</taxon>
        <taxon>Chrysomelidae</taxon>
        <taxon>Bruchinae</taxon>
        <taxon>Bruchini</taxon>
        <taxon>Callosobruchus</taxon>
    </lineage>
</organism>
<protein>
    <submittedName>
        <fullName evidence="3">Uncharacterized protein</fullName>
    </submittedName>
</protein>
<evidence type="ECO:0000313" key="3">
    <source>
        <dbReference type="EMBL" id="VEN47275.1"/>
    </source>
</evidence>
<dbReference type="AlphaFoldDB" id="A0A653CH64"/>
<gene>
    <name evidence="3" type="ORF">CALMAC_LOCUS9097</name>
</gene>
<dbReference type="EMBL" id="CAACVG010007829">
    <property type="protein sequence ID" value="VEN47275.1"/>
    <property type="molecule type" value="Genomic_DNA"/>
</dbReference>
<dbReference type="Proteomes" id="UP000410492">
    <property type="component" value="Unassembled WGS sequence"/>
</dbReference>
<keyword evidence="1" id="KW-0175">Coiled coil</keyword>